<dbReference type="Proteomes" id="UP000749559">
    <property type="component" value="Unassembled WGS sequence"/>
</dbReference>
<accession>A0A8S4N2L9</accession>
<evidence type="ECO:0000313" key="2">
    <source>
        <dbReference type="EMBL" id="CAH1775472.1"/>
    </source>
</evidence>
<proteinExistence type="predicted"/>
<feature type="compositionally biased region" description="Basic and acidic residues" evidence="1">
    <location>
        <begin position="55"/>
        <end position="78"/>
    </location>
</feature>
<organism evidence="2 3">
    <name type="scientific">Owenia fusiformis</name>
    <name type="common">Polychaete worm</name>
    <dbReference type="NCBI Taxonomy" id="6347"/>
    <lineage>
        <taxon>Eukaryota</taxon>
        <taxon>Metazoa</taxon>
        <taxon>Spiralia</taxon>
        <taxon>Lophotrochozoa</taxon>
        <taxon>Annelida</taxon>
        <taxon>Polychaeta</taxon>
        <taxon>Sedentaria</taxon>
        <taxon>Canalipalpata</taxon>
        <taxon>Sabellida</taxon>
        <taxon>Oweniida</taxon>
        <taxon>Oweniidae</taxon>
        <taxon>Owenia</taxon>
    </lineage>
</organism>
<sequence length="238" mass="27696">DIHDTLLNKKVQKVWNKTRTQEESRNTQIQSKWNLCKSKIGKNTVLHTLSEHFSEDNAKESVNEDIRPDSEASSRESDVTLSRYGVKLSPESPFENEPNYTHTGVENRWRLPPVQSMKLKHTVNATGSDDEKSLDSLISLIQPEYDNTANERYMVGTKYTVKPVDSTRKLQTYGAFPKTNREYDSVEMKNESPLYDLPLNHRNYHNLETYSGAYKIDDSHQLTPYKNSYRKWMETLDQ</sequence>
<evidence type="ECO:0000256" key="1">
    <source>
        <dbReference type="SAM" id="MobiDB-lite"/>
    </source>
</evidence>
<dbReference type="EMBL" id="CAIIXF020000001">
    <property type="protein sequence ID" value="CAH1775472.1"/>
    <property type="molecule type" value="Genomic_DNA"/>
</dbReference>
<comment type="caution">
    <text evidence="2">The sequence shown here is derived from an EMBL/GenBank/DDBJ whole genome shotgun (WGS) entry which is preliminary data.</text>
</comment>
<keyword evidence="3" id="KW-1185">Reference proteome</keyword>
<feature type="non-terminal residue" evidence="2">
    <location>
        <position position="238"/>
    </location>
</feature>
<dbReference type="AlphaFoldDB" id="A0A8S4N2L9"/>
<feature type="non-terminal residue" evidence="2">
    <location>
        <position position="1"/>
    </location>
</feature>
<name>A0A8S4N2L9_OWEFU</name>
<evidence type="ECO:0000313" key="3">
    <source>
        <dbReference type="Proteomes" id="UP000749559"/>
    </source>
</evidence>
<gene>
    <name evidence="2" type="ORF">OFUS_LOCUS2770</name>
</gene>
<protein>
    <submittedName>
        <fullName evidence="2">Uncharacterized protein</fullName>
    </submittedName>
</protein>
<reference evidence="2" key="1">
    <citation type="submission" date="2022-03" db="EMBL/GenBank/DDBJ databases">
        <authorList>
            <person name="Martin C."/>
        </authorList>
    </citation>
    <scope>NUCLEOTIDE SEQUENCE</scope>
</reference>
<feature type="region of interest" description="Disordered" evidence="1">
    <location>
        <begin position="55"/>
        <end position="82"/>
    </location>
</feature>